<evidence type="ECO:0000313" key="3">
    <source>
        <dbReference type="EMBL" id="MUN28965.1"/>
    </source>
</evidence>
<dbReference type="AlphaFoldDB" id="A0A6A9QNV2"/>
<evidence type="ECO:0000256" key="2">
    <source>
        <dbReference type="SAM" id="Phobius"/>
    </source>
</evidence>
<feature type="transmembrane region" description="Helical" evidence="2">
    <location>
        <begin position="175"/>
        <end position="194"/>
    </location>
</feature>
<feature type="transmembrane region" description="Helical" evidence="2">
    <location>
        <begin position="248"/>
        <end position="269"/>
    </location>
</feature>
<evidence type="ECO:0000313" key="4">
    <source>
        <dbReference type="Proteomes" id="UP000470772"/>
    </source>
</evidence>
<sequence>MFDLKMEKDLKYYLVFLSIVFFMQFVYQVIFPISYLPLSIPEKLPMEYVGTAGLYLGYGAIALVSLSLSTRIKSMLLLFATDVLSPILSHSVEITLLGIAASSIVIVESFLRQRQVKGILLLPILVMALLSMISAFTIDLLSFTFNPSYSFMFLISSLSFVLYTVLWGKNNKRSVLKYLASIPALFLFLPLYFMVEDNRFMFMIMDMTFSAIYGISFNNPDNLGLFILLLSLSTYLSVVIALKGNPTAGLGYFIVISDVFMGITGYHLIEYMLLVAVGFSLITLKSDGKENEVEKKTIKKEETPASNT</sequence>
<dbReference type="NCBIfam" id="TIGR03155">
    <property type="entry name" value="sulfolob_CbsB"/>
    <property type="match status" value="1"/>
</dbReference>
<dbReference type="Proteomes" id="UP000470772">
    <property type="component" value="Unassembled WGS sequence"/>
</dbReference>
<feature type="transmembrane region" description="Helical" evidence="2">
    <location>
        <begin position="149"/>
        <end position="168"/>
    </location>
</feature>
<feature type="transmembrane region" description="Helical" evidence="2">
    <location>
        <begin position="48"/>
        <end position="67"/>
    </location>
</feature>
<evidence type="ECO:0000256" key="1">
    <source>
        <dbReference type="NCBIfam" id="TIGR03155"/>
    </source>
</evidence>
<dbReference type="RefSeq" id="WP_156016527.1">
    <property type="nucleotide sequence ID" value="NZ_WGGD01000005.1"/>
</dbReference>
<keyword evidence="2" id="KW-0472">Membrane</keyword>
<feature type="transmembrane region" description="Helical" evidence="2">
    <location>
        <begin position="12"/>
        <end position="36"/>
    </location>
</feature>
<organism evidence="3 4">
    <name type="scientific">Sulfuracidifex metallicus DSM 6482 = JCM 9184</name>
    <dbReference type="NCBI Taxonomy" id="523847"/>
    <lineage>
        <taxon>Archaea</taxon>
        <taxon>Thermoproteota</taxon>
        <taxon>Thermoprotei</taxon>
        <taxon>Sulfolobales</taxon>
        <taxon>Sulfolobaceae</taxon>
        <taxon>Sulfuracidifex</taxon>
    </lineage>
</organism>
<keyword evidence="4" id="KW-1185">Reference proteome</keyword>
<keyword evidence="2" id="KW-0812">Transmembrane</keyword>
<comment type="caution">
    <text evidence="3">The sequence shown here is derived from an EMBL/GenBank/DDBJ whole genome shotgun (WGS) entry which is preliminary data.</text>
</comment>
<dbReference type="InterPro" id="IPR017573">
    <property type="entry name" value="Cyt_b558/566_suB"/>
</dbReference>
<gene>
    <name evidence="3" type="primary">cbsB</name>
    <name evidence="3" type="ORF">GC250_05825</name>
</gene>
<protein>
    <recommendedName>
        <fullName evidence="1">Cytochrome b558/566 subunit B</fullName>
    </recommendedName>
</protein>
<feature type="transmembrane region" description="Helical" evidence="2">
    <location>
        <begin position="119"/>
        <end position="143"/>
    </location>
</feature>
<dbReference type="EMBL" id="WGGD01000005">
    <property type="protein sequence ID" value="MUN28965.1"/>
    <property type="molecule type" value="Genomic_DNA"/>
</dbReference>
<name>A0A6A9QNV2_SULME</name>
<keyword evidence="2" id="KW-1133">Transmembrane helix</keyword>
<feature type="transmembrane region" description="Helical" evidence="2">
    <location>
        <begin position="223"/>
        <end position="242"/>
    </location>
</feature>
<reference evidence="3 4" key="1">
    <citation type="submission" date="2019-10" db="EMBL/GenBank/DDBJ databases">
        <title>Sequencing and Assembly of Multiple Reported Metal-Biooxidizing Members of the Extremely Thermoacidophilic Archaeal Family Sulfolobaceae.</title>
        <authorList>
            <person name="Counts J.A."/>
            <person name="Kelly R.M."/>
        </authorList>
    </citation>
    <scope>NUCLEOTIDE SEQUENCE [LARGE SCALE GENOMIC DNA]</scope>
    <source>
        <strain evidence="3 4">DSM 6482</strain>
    </source>
</reference>
<accession>A0A6A9QNV2</accession>
<proteinExistence type="predicted"/>